<dbReference type="PROSITE" id="PS50937">
    <property type="entry name" value="HTH_MERR_2"/>
    <property type="match status" value="1"/>
</dbReference>
<evidence type="ECO:0000259" key="5">
    <source>
        <dbReference type="PROSITE" id="PS50937"/>
    </source>
</evidence>
<keyword evidence="3" id="KW-0238">DNA-binding</keyword>
<dbReference type="EMBL" id="JQCF01000023">
    <property type="protein sequence ID" value="KRN98356.1"/>
    <property type="molecule type" value="Genomic_DNA"/>
</dbReference>
<evidence type="ECO:0000256" key="1">
    <source>
        <dbReference type="ARBA" id="ARBA00022491"/>
    </source>
</evidence>
<dbReference type="PANTHER" id="PTHR30204">
    <property type="entry name" value="REDOX-CYCLING DRUG-SENSING TRANSCRIPTIONAL ACTIVATOR SOXR"/>
    <property type="match status" value="1"/>
</dbReference>
<evidence type="ECO:0000313" key="7">
    <source>
        <dbReference type="Proteomes" id="UP000051006"/>
    </source>
</evidence>
<evidence type="ECO:0000256" key="2">
    <source>
        <dbReference type="ARBA" id="ARBA00023015"/>
    </source>
</evidence>
<protein>
    <recommendedName>
        <fullName evidence="5">HTH merR-type domain-containing protein</fullName>
    </recommendedName>
</protein>
<feature type="domain" description="HTH merR-type" evidence="5">
    <location>
        <begin position="1"/>
        <end position="59"/>
    </location>
</feature>
<dbReference type="GO" id="GO:0003700">
    <property type="term" value="F:DNA-binding transcription factor activity"/>
    <property type="evidence" value="ECO:0007669"/>
    <property type="project" value="InterPro"/>
</dbReference>
<organism evidence="6 7">
    <name type="scientific">Companilactobacillus kimchiensis</name>
    <dbReference type="NCBI Taxonomy" id="993692"/>
    <lineage>
        <taxon>Bacteria</taxon>
        <taxon>Bacillati</taxon>
        <taxon>Bacillota</taxon>
        <taxon>Bacilli</taxon>
        <taxon>Lactobacillales</taxon>
        <taxon>Lactobacillaceae</taxon>
        <taxon>Companilactobacillus</taxon>
    </lineage>
</organism>
<evidence type="ECO:0000256" key="3">
    <source>
        <dbReference type="ARBA" id="ARBA00023125"/>
    </source>
</evidence>
<dbReference type="InterPro" id="IPR047057">
    <property type="entry name" value="MerR_fam"/>
</dbReference>
<dbReference type="SMART" id="SM00422">
    <property type="entry name" value="HTH_MERR"/>
    <property type="match status" value="1"/>
</dbReference>
<dbReference type="Gene3D" id="1.10.1660.10">
    <property type="match status" value="1"/>
</dbReference>
<keyword evidence="4" id="KW-0804">Transcription</keyword>
<dbReference type="SUPFAM" id="SSF46955">
    <property type="entry name" value="Putative DNA-binding domain"/>
    <property type="match status" value="1"/>
</dbReference>
<dbReference type="AlphaFoldDB" id="A0A0R2LJR5"/>
<sequence length="122" mass="14317">MATTRDTLRFYDQKNLLKSKRNANNYRQYSESDQITFKIIHNLQHAGLTIAEIKSVLFLREQPVTSDCHDETVKLIQSKRNEFHHEQEFYNSSKRLTDEMLNSLSGDTDQDLNQLIEQLGNL</sequence>
<proteinExistence type="predicted"/>
<dbReference type="Proteomes" id="UP000051006">
    <property type="component" value="Unassembled WGS sequence"/>
</dbReference>
<dbReference type="Pfam" id="PF13411">
    <property type="entry name" value="MerR_1"/>
    <property type="match status" value="1"/>
</dbReference>
<dbReference type="CDD" id="cd00592">
    <property type="entry name" value="HTH_MerR-like"/>
    <property type="match status" value="1"/>
</dbReference>
<dbReference type="InterPro" id="IPR009061">
    <property type="entry name" value="DNA-bd_dom_put_sf"/>
</dbReference>
<keyword evidence="7" id="KW-1185">Reference proteome</keyword>
<dbReference type="GO" id="GO:0003677">
    <property type="term" value="F:DNA binding"/>
    <property type="evidence" value="ECO:0007669"/>
    <property type="project" value="UniProtKB-KW"/>
</dbReference>
<reference evidence="6 7" key="1">
    <citation type="journal article" date="2015" name="Genome Announc.">
        <title>Expanding the biotechnology potential of lactobacilli through comparative genomics of 213 strains and associated genera.</title>
        <authorList>
            <person name="Sun Z."/>
            <person name="Harris H.M."/>
            <person name="McCann A."/>
            <person name="Guo C."/>
            <person name="Argimon S."/>
            <person name="Zhang W."/>
            <person name="Yang X."/>
            <person name="Jeffery I.B."/>
            <person name="Cooney J.C."/>
            <person name="Kagawa T.F."/>
            <person name="Liu W."/>
            <person name="Song Y."/>
            <person name="Salvetti E."/>
            <person name="Wrobel A."/>
            <person name="Rasinkangas P."/>
            <person name="Parkhill J."/>
            <person name="Rea M.C."/>
            <person name="O'Sullivan O."/>
            <person name="Ritari J."/>
            <person name="Douillard F.P."/>
            <person name="Paul Ross R."/>
            <person name="Yang R."/>
            <person name="Briner A.E."/>
            <person name="Felis G.E."/>
            <person name="de Vos W.M."/>
            <person name="Barrangou R."/>
            <person name="Klaenhammer T.R."/>
            <person name="Caufield P.W."/>
            <person name="Cui Y."/>
            <person name="Zhang H."/>
            <person name="O'Toole P.W."/>
        </authorList>
    </citation>
    <scope>NUCLEOTIDE SEQUENCE [LARGE SCALE GENOMIC DNA]</scope>
    <source>
        <strain evidence="6 7">DSM 24716</strain>
    </source>
</reference>
<keyword evidence="1" id="KW-0678">Repressor</keyword>
<evidence type="ECO:0000313" key="6">
    <source>
        <dbReference type="EMBL" id="KRN98356.1"/>
    </source>
</evidence>
<dbReference type="STRING" id="993692.IV57_GL001185"/>
<accession>A0A0R2LJR5</accession>
<dbReference type="PANTHER" id="PTHR30204:SF69">
    <property type="entry name" value="MERR-FAMILY TRANSCRIPTIONAL REGULATOR"/>
    <property type="match status" value="1"/>
</dbReference>
<comment type="caution">
    <text evidence="6">The sequence shown here is derived from an EMBL/GenBank/DDBJ whole genome shotgun (WGS) entry which is preliminary data.</text>
</comment>
<name>A0A0R2LJR5_9LACO</name>
<dbReference type="InterPro" id="IPR000551">
    <property type="entry name" value="MerR-type_HTH_dom"/>
</dbReference>
<gene>
    <name evidence="6" type="ORF">IV57_GL001185</name>
</gene>
<evidence type="ECO:0000256" key="4">
    <source>
        <dbReference type="ARBA" id="ARBA00023163"/>
    </source>
</evidence>
<keyword evidence="2" id="KW-0805">Transcription regulation</keyword>
<dbReference type="PATRIC" id="fig|993692.3.peg.1202"/>